<dbReference type="EMBL" id="JAWDGP010000750">
    <property type="protein sequence ID" value="KAK3797681.1"/>
    <property type="molecule type" value="Genomic_DNA"/>
</dbReference>
<organism evidence="2 3">
    <name type="scientific">Elysia crispata</name>
    <name type="common">lettuce slug</name>
    <dbReference type="NCBI Taxonomy" id="231223"/>
    <lineage>
        <taxon>Eukaryota</taxon>
        <taxon>Metazoa</taxon>
        <taxon>Spiralia</taxon>
        <taxon>Lophotrochozoa</taxon>
        <taxon>Mollusca</taxon>
        <taxon>Gastropoda</taxon>
        <taxon>Heterobranchia</taxon>
        <taxon>Euthyneura</taxon>
        <taxon>Panpulmonata</taxon>
        <taxon>Sacoglossa</taxon>
        <taxon>Placobranchoidea</taxon>
        <taxon>Plakobranchidae</taxon>
        <taxon>Elysia</taxon>
    </lineage>
</organism>
<evidence type="ECO:0000313" key="2">
    <source>
        <dbReference type="EMBL" id="KAK3797681.1"/>
    </source>
</evidence>
<dbReference type="AlphaFoldDB" id="A0AAE1B2G7"/>
<feature type="compositionally biased region" description="Polar residues" evidence="1">
    <location>
        <begin position="44"/>
        <end position="58"/>
    </location>
</feature>
<comment type="caution">
    <text evidence="2">The sequence shown here is derived from an EMBL/GenBank/DDBJ whole genome shotgun (WGS) entry which is preliminary data.</text>
</comment>
<dbReference type="Proteomes" id="UP001283361">
    <property type="component" value="Unassembled WGS sequence"/>
</dbReference>
<evidence type="ECO:0000256" key="1">
    <source>
        <dbReference type="SAM" id="MobiDB-lite"/>
    </source>
</evidence>
<protein>
    <submittedName>
        <fullName evidence="2">Uncharacterized protein</fullName>
    </submittedName>
</protein>
<keyword evidence="3" id="KW-1185">Reference proteome</keyword>
<proteinExistence type="predicted"/>
<accession>A0AAE1B2G7</accession>
<gene>
    <name evidence="2" type="ORF">RRG08_054699</name>
</gene>
<evidence type="ECO:0000313" key="3">
    <source>
        <dbReference type="Proteomes" id="UP001283361"/>
    </source>
</evidence>
<name>A0AAE1B2G7_9GAST</name>
<feature type="region of interest" description="Disordered" evidence="1">
    <location>
        <begin position="24"/>
        <end position="64"/>
    </location>
</feature>
<sequence length="87" mass="9984">MLEITVPGMPKVIFGSTVRACNPLRQDPVSRRHTATGTGRRTSLADSNPSRGRTPDSNSKQRMERLIPPILHYFDRDRMNNRHGYFF</sequence>
<reference evidence="2" key="1">
    <citation type="journal article" date="2023" name="G3 (Bethesda)">
        <title>A reference genome for the long-term kleptoplast-retaining sea slug Elysia crispata morphotype clarki.</title>
        <authorList>
            <person name="Eastman K.E."/>
            <person name="Pendleton A.L."/>
            <person name="Shaikh M.A."/>
            <person name="Suttiyut T."/>
            <person name="Ogas R."/>
            <person name="Tomko P."/>
            <person name="Gavelis G."/>
            <person name="Widhalm J.R."/>
            <person name="Wisecaver J.H."/>
        </authorList>
    </citation>
    <scope>NUCLEOTIDE SEQUENCE</scope>
    <source>
        <strain evidence="2">ECLA1</strain>
    </source>
</reference>